<feature type="transmembrane region" description="Helical" evidence="1">
    <location>
        <begin position="45"/>
        <end position="65"/>
    </location>
</feature>
<sequence length="124" mass="12871">MLRKSGTLRNAAGRSASTVLTHVGLSLTGLALWIGFLVSGNVLPAWLALAAITAGNSLGDSLLIARGRRLTGERRGFWPDYGAAIAAVFRGRMPRTVIFHALFAGVVFFSCLGVCIGATIAAAA</sequence>
<keyword evidence="1" id="KW-0812">Transmembrane</keyword>
<dbReference type="EMBL" id="BMJI01000003">
    <property type="protein sequence ID" value="GGC84401.1"/>
    <property type="molecule type" value="Genomic_DNA"/>
</dbReference>
<keyword evidence="1" id="KW-1133">Transmembrane helix</keyword>
<dbReference type="Proteomes" id="UP000597761">
    <property type="component" value="Unassembled WGS sequence"/>
</dbReference>
<reference evidence="3" key="1">
    <citation type="journal article" date="2019" name="Int. J. Syst. Evol. Microbiol.">
        <title>The Global Catalogue of Microorganisms (GCM) 10K type strain sequencing project: providing services to taxonomists for standard genome sequencing and annotation.</title>
        <authorList>
            <consortium name="The Broad Institute Genomics Platform"/>
            <consortium name="The Broad Institute Genome Sequencing Center for Infectious Disease"/>
            <person name="Wu L."/>
            <person name="Ma J."/>
        </authorList>
    </citation>
    <scope>NUCLEOTIDE SEQUENCE [LARGE SCALE GENOMIC DNA]</scope>
    <source>
        <strain evidence="3">CGMCC 1.15480</strain>
    </source>
</reference>
<proteinExistence type="predicted"/>
<protein>
    <submittedName>
        <fullName evidence="2">Uncharacterized protein</fullName>
    </submittedName>
</protein>
<dbReference type="RefSeq" id="WP_188666806.1">
    <property type="nucleotide sequence ID" value="NZ_BMJI01000003.1"/>
</dbReference>
<feature type="transmembrane region" description="Helical" evidence="1">
    <location>
        <begin position="20"/>
        <end position="39"/>
    </location>
</feature>
<evidence type="ECO:0000313" key="3">
    <source>
        <dbReference type="Proteomes" id="UP000597761"/>
    </source>
</evidence>
<evidence type="ECO:0000313" key="2">
    <source>
        <dbReference type="EMBL" id="GGC84401.1"/>
    </source>
</evidence>
<gene>
    <name evidence="2" type="ORF">GCM10011512_09040</name>
</gene>
<organism evidence="2 3">
    <name type="scientific">Tersicoccus solisilvae</name>
    <dbReference type="NCBI Taxonomy" id="1882339"/>
    <lineage>
        <taxon>Bacteria</taxon>
        <taxon>Bacillati</taxon>
        <taxon>Actinomycetota</taxon>
        <taxon>Actinomycetes</taxon>
        <taxon>Micrococcales</taxon>
        <taxon>Micrococcaceae</taxon>
        <taxon>Tersicoccus</taxon>
    </lineage>
</organism>
<feature type="transmembrane region" description="Helical" evidence="1">
    <location>
        <begin position="97"/>
        <end position="123"/>
    </location>
</feature>
<name>A0ABQ1NSM2_9MICC</name>
<keyword evidence="3" id="KW-1185">Reference proteome</keyword>
<keyword evidence="1" id="KW-0472">Membrane</keyword>
<accession>A0ABQ1NSM2</accession>
<evidence type="ECO:0000256" key="1">
    <source>
        <dbReference type="SAM" id="Phobius"/>
    </source>
</evidence>
<comment type="caution">
    <text evidence="2">The sequence shown here is derived from an EMBL/GenBank/DDBJ whole genome shotgun (WGS) entry which is preliminary data.</text>
</comment>